<reference evidence="2" key="2">
    <citation type="submission" date="2022-06" db="UniProtKB">
        <authorList>
            <consortium name="EnsemblMetazoa"/>
        </authorList>
    </citation>
    <scope>IDENTIFICATION</scope>
</reference>
<sequence length="339" mass="38333">MHRTLLLLILFYTIFTQPSSPKFRKYCISNTQCDPRERCIPDISGLLLCQQVLEQIPITDLQPKQITCQNDAQCHEFGKCMRLGWHGSCQYESLVSKNSGVVNDRCYSDADCAQYLHCVNRNGMMTCQVIAGMPSYKICQSNADCDMLQMCSFNKQYNTNLCVTSPEYQRAGMNPSWNNIGSGVIPSDLIGNGAIPMKLEKQCTADYQCSVFEICAEGNIQGNRICMYNPTSSNRQCRFNADCQAGQRCEQVLENLYLCRAAKQTTFMQPCNYDYECSDGQRCININNNNFFQQNLRYCLFDEGPGCEDDTDCTDGKVCRISGKFKQCVPSILNSHLTP</sequence>
<dbReference type="PANTHER" id="PTHR33459">
    <property type="entry name" value="DD-GDCA PROTEIN"/>
    <property type="match status" value="1"/>
</dbReference>
<protein>
    <submittedName>
        <fullName evidence="2">Uncharacterized protein</fullName>
    </submittedName>
</protein>
<proteinExistence type="predicted"/>
<dbReference type="EnsemblMetazoa" id="OVOC12307.1">
    <property type="protein sequence ID" value="OVOC12307.1"/>
    <property type="gene ID" value="WBGene00249116"/>
</dbReference>
<reference evidence="3" key="1">
    <citation type="submission" date="2013-10" db="EMBL/GenBank/DDBJ databases">
        <title>Genome sequencing of Onchocerca volvulus.</title>
        <authorList>
            <person name="Cotton J."/>
            <person name="Tsai J."/>
            <person name="Stanley E."/>
            <person name="Tracey A."/>
            <person name="Holroyd N."/>
            <person name="Lustigman S."/>
            <person name="Berriman M."/>
        </authorList>
    </citation>
    <scope>NUCLEOTIDE SEQUENCE</scope>
</reference>
<dbReference type="PANTHER" id="PTHR33459:SF7">
    <property type="entry name" value="DD-GDCA PROTEIN"/>
    <property type="match status" value="1"/>
</dbReference>
<evidence type="ECO:0000256" key="1">
    <source>
        <dbReference type="SAM" id="SignalP"/>
    </source>
</evidence>
<evidence type="ECO:0000313" key="2">
    <source>
        <dbReference type="EnsemblMetazoa" id="OVOC12307.1"/>
    </source>
</evidence>
<feature type="signal peptide" evidence="1">
    <location>
        <begin position="1"/>
        <end position="16"/>
    </location>
</feature>
<dbReference type="InterPro" id="IPR052326">
    <property type="entry name" value="Diff-Dev_Assoc_Protein"/>
</dbReference>
<organism evidence="2 3">
    <name type="scientific">Onchocerca volvulus</name>
    <dbReference type="NCBI Taxonomy" id="6282"/>
    <lineage>
        <taxon>Eukaryota</taxon>
        <taxon>Metazoa</taxon>
        <taxon>Ecdysozoa</taxon>
        <taxon>Nematoda</taxon>
        <taxon>Chromadorea</taxon>
        <taxon>Rhabditida</taxon>
        <taxon>Spirurina</taxon>
        <taxon>Spiruromorpha</taxon>
        <taxon>Filarioidea</taxon>
        <taxon>Onchocercidae</taxon>
        <taxon>Onchocerca</taxon>
    </lineage>
</organism>
<dbReference type="EMBL" id="CMVM020000432">
    <property type="status" value="NOT_ANNOTATED_CDS"/>
    <property type="molecule type" value="Genomic_DNA"/>
</dbReference>
<keyword evidence="1" id="KW-0732">Signal</keyword>
<feature type="chain" id="PRO_5035936674" evidence="1">
    <location>
        <begin position="17"/>
        <end position="339"/>
    </location>
</feature>
<dbReference type="Proteomes" id="UP000024404">
    <property type="component" value="Unassembled WGS sequence"/>
</dbReference>
<dbReference type="OMA" id="KQCTADY"/>
<evidence type="ECO:0000313" key="3">
    <source>
        <dbReference type="Proteomes" id="UP000024404"/>
    </source>
</evidence>
<name>A0A8R1TMH6_ONCVO</name>
<dbReference type="AlphaFoldDB" id="A0A8R1TMH6"/>
<accession>A0A8R1TMH6</accession>
<keyword evidence="3" id="KW-1185">Reference proteome</keyword>